<protein>
    <submittedName>
        <fullName evidence="4">GNAT family N-acetyltransferase</fullName>
    </submittedName>
</protein>
<dbReference type="Gene3D" id="3.40.630.30">
    <property type="match status" value="1"/>
</dbReference>
<dbReference type="CDD" id="cd04301">
    <property type="entry name" value="NAT_SF"/>
    <property type="match status" value="1"/>
</dbReference>
<dbReference type="InterPro" id="IPR050832">
    <property type="entry name" value="Bact_Acetyltransf"/>
</dbReference>
<dbReference type="PANTHER" id="PTHR43877:SF1">
    <property type="entry name" value="ACETYLTRANSFERASE"/>
    <property type="match status" value="1"/>
</dbReference>
<evidence type="ECO:0000256" key="2">
    <source>
        <dbReference type="ARBA" id="ARBA00023315"/>
    </source>
</evidence>
<dbReference type="InterPro" id="IPR000182">
    <property type="entry name" value="GNAT_dom"/>
</dbReference>
<accession>A0A371JW67</accession>
<evidence type="ECO:0000313" key="4">
    <source>
        <dbReference type="EMBL" id="RDZ25933.1"/>
    </source>
</evidence>
<evidence type="ECO:0000259" key="3">
    <source>
        <dbReference type="PROSITE" id="PS51186"/>
    </source>
</evidence>
<gene>
    <name evidence="4" type="ORF">DX914_18885</name>
</gene>
<reference evidence="4 5" key="1">
    <citation type="submission" date="2018-08" db="EMBL/GenBank/DDBJ databases">
        <title>Lysobacter sp. zong2l5, whole genome shotgun sequence.</title>
        <authorList>
            <person name="Zhang X."/>
            <person name="Feng G."/>
            <person name="Zhu H."/>
        </authorList>
    </citation>
    <scope>NUCLEOTIDE SEQUENCE [LARGE SCALE GENOMIC DNA]</scope>
    <source>
        <strain evidence="5">zong2l5</strain>
    </source>
</reference>
<keyword evidence="2" id="KW-0012">Acyltransferase</keyword>
<dbReference type="Proteomes" id="UP000264492">
    <property type="component" value="Unassembled WGS sequence"/>
</dbReference>
<dbReference type="AlphaFoldDB" id="A0A371JW67"/>
<sequence>MNDQLRLRRCAPGDEAALALVGQATFLETFAGILGGGDIVRHCAHAHAAATYRAWLDDAACALWLLEAAPGEAPVGYAVLAPAQLPLPDADARDLELKRIYLLGRYHGGGWGRRLLQATADEARARGARRLLLGVYDGNAAAIGFYERIGFRALGTRRFNVGGRDYDDRILGLALD</sequence>
<proteinExistence type="predicted"/>
<dbReference type="InterPro" id="IPR016181">
    <property type="entry name" value="Acyl_CoA_acyltransferase"/>
</dbReference>
<dbReference type="OrthoDB" id="143110at2"/>
<dbReference type="GO" id="GO:0016747">
    <property type="term" value="F:acyltransferase activity, transferring groups other than amino-acyl groups"/>
    <property type="evidence" value="ECO:0007669"/>
    <property type="project" value="InterPro"/>
</dbReference>
<keyword evidence="5" id="KW-1185">Reference proteome</keyword>
<dbReference type="EMBL" id="QTSU01000005">
    <property type="protein sequence ID" value="RDZ25933.1"/>
    <property type="molecule type" value="Genomic_DNA"/>
</dbReference>
<dbReference type="PANTHER" id="PTHR43877">
    <property type="entry name" value="AMINOALKYLPHOSPHONATE N-ACETYLTRANSFERASE-RELATED-RELATED"/>
    <property type="match status" value="1"/>
</dbReference>
<comment type="caution">
    <text evidence="4">The sequence shown here is derived from an EMBL/GenBank/DDBJ whole genome shotgun (WGS) entry which is preliminary data.</text>
</comment>
<dbReference type="Pfam" id="PF00583">
    <property type="entry name" value="Acetyltransf_1"/>
    <property type="match status" value="1"/>
</dbReference>
<keyword evidence="1 4" id="KW-0808">Transferase</keyword>
<dbReference type="PROSITE" id="PS51186">
    <property type="entry name" value="GNAT"/>
    <property type="match status" value="1"/>
</dbReference>
<evidence type="ECO:0000313" key="5">
    <source>
        <dbReference type="Proteomes" id="UP000264492"/>
    </source>
</evidence>
<name>A0A371JW67_9GAMM</name>
<evidence type="ECO:0000256" key="1">
    <source>
        <dbReference type="ARBA" id="ARBA00022679"/>
    </source>
</evidence>
<dbReference type="SUPFAM" id="SSF55729">
    <property type="entry name" value="Acyl-CoA N-acyltransferases (Nat)"/>
    <property type="match status" value="1"/>
</dbReference>
<dbReference type="RefSeq" id="WP_115861740.1">
    <property type="nucleotide sequence ID" value="NZ_QTSU01000005.1"/>
</dbReference>
<feature type="domain" description="N-acetyltransferase" evidence="3">
    <location>
        <begin position="5"/>
        <end position="176"/>
    </location>
</feature>
<organism evidence="4 5">
    <name type="scientific">Lysobacter silvisoli</name>
    <dbReference type="NCBI Taxonomy" id="2293254"/>
    <lineage>
        <taxon>Bacteria</taxon>
        <taxon>Pseudomonadati</taxon>
        <taxon>Pseudomonadota</taxon>
        <taxon>Gammaproteobacteria</taxon>
        <taxon>Lysobacterales</taxon>
        <taxon>Lysobacteraceae</taxon>
        <taxon>Lysobacter</taxon>
    </lineage>
</organism>